<evidence type="ECO:0000313" key="2">
    <source>
        <dbReference type="EMBL" id="TRL37383.1"/>
    </source>
</evidence>
<dbReference type="Gene3D" id="3.40.50.1010">
    <property type="entry name" value="5'-nuclease"/>
    <property type="match status" value="1"/>
</dbReference>
<dbReference type="EMBL" id="VJMF01000012">
    <property type="protein sequence ID" value="TRL37383.1"/>
    <property type="molecule type" value="Genomic_DNA"/>
</dbReference>
<sequence length="140" mass="15521">MRLVLDTNALIAALRSPSGASAELLKLARRGRLQLLASAALAIEYEAVCLRDEHRKAAGLSMKEVGQFLDAIIDLIEPVEIWFLWRPQLRDPGDELVLEAAVNGQAATIVTFNLRDFGLVRERFGIGVLTPRDTLMRIVQ</sequence>
<protein>
    <submittedName>
        <fullName evidence="2">Putative toxin-antitoxin system toxin component, PIN family</fullName>
    </submittedName>
</protein>
<dbReference type="PANTHER" id="PTHR34610:SF3">
    <property type="entry name" value="SSL7007 PROTEIN"/>
    <property type="match status" value="1"/>
</dbReference>
<dbReference type="InterPro" id="IPR002716">
    <property type="entry name" value="PIN_dom"/>
</dbReference>
<dbReference type="InterPro" id="IPR002850">
    <property type="entry name" value="PIN_toxin-like"/>
</dbReference>
<dbReference type="Proteomes" id="UP000316781">
    <property type="component" value="Unassembled WGS sequence"/>
</dbReference>
<dbReference type="InterPro" id="IPR029060">
    <property type="entry name" value="PIN-like_dom_sf"/>
</dbReference>
<dbReference type="NCBIfam" id="TIGR00305">
    <property type="entry name" value="putative toxin-antitoxin system toxin component, PIN family"/>
    <property type="match status" value="1"/>
</dbReference>
<proteinExistence type="predicted"/>
<name>A0A549T681_METSR</name>
<gene>
    <name evidence="2" type="ORF">FM996_02450</name>
</gene>
<dbReference type="RefSeq" id="WP_142861680.1">
    <property type="nucleotide sequence ID" value="NZ_VJMF01000012.1"/>
</dbReference>
<evidence type="ECO:0000313" key="3">
    <source>
        <dbReference type="Proteomes" id="UP000316781"/>
    </source>
</evidence>
<organism evidence="2 3">
    <name type="scientific">Methylosinus sporium</name>
    <dbReference type="NCBI Taxonomy" id="428"/>
    <lineage>
        <taxon>Bacteria</taxon>
        <taxon>Pseudomonadati</taxon>
        <taxon>Pseudomonadota</taxon>
        <taxon>Alphaproteobacteria</taxon>
        <taxon>Hyphomicrobiales</taxon>
        <taxon>Methylocystaceae</taxon>
        <taxon>Methylosinus</taxon>
    </lineage>
</organism>
<accession>A0A549T681</accession>
<dbReference type="AlphaFoldDB" id="A0A549T681"/>
<comment type="caution">
    <text evidence="2">The sequence shown here is derived from an EMBL/GenBank/DDBJ whole genome shotgun (WGS) entry which is preliminary data.</text>
</comment>
<feature type="domain" description="PIN" evidence="1">
    <location>
        <begin position="2"/>
        <end position="114"/>
    </location>
</feature>
<dbReference type="Pfam" id="PF13470">
    <property type="entry name" value="PIN_3"/>
    <property type="match status" value="1"/>
</dbReference>
<dbReference type="PANTHER" id="PTHR34610">
    <property type="entry name" value="SSL7007 PROTEIN"/>
    <property type="match status" value="1"/>
</dbReference>
<evidence type="ECO:0000259" key="1">
    <source>
        <dbReference type="Pfam" id="PF13470"/>
    </source>
</evidence>
<reference evidence="2 3" key="1">
    <citation type="submission" date="2019-07" db="EMBL/GenBank/DDBJ databases">
        <title>Ln-dependent methylotrophs.</title>
        <authorList>
            <person name="Tani A."/>
        </authorList>
    </citation>
    <scope>NUCLEOTIDE SEQUENCE [LARGE SCALE GENOMIC DNA]</scope>
    <source>
        <strain evidence="2 3">SM89A</strain>
    </source>
</reference>
<dbReference type="SUPFAM" id="SSF88723">
    <property type="entry name" value="PIN domain-like"/>
    <property type="match status" value="1"/>
</dbReference>